<keyword evidence="2" id="KW-0238">DNA-binding</keyword>
<dbReference type="PROSITE" id="PS51898">
    <property type="entry name" value="TYR_RECOMBINASE"/>
    <property type="match status" value="1"/>
</dbReference>
<dbReference type="AlphaFoldDB" id="A0A2K9NRC1"/>
<evidence type="ECO:0000259" key="4">
    <source>
        <dbReference type="PROSITE" id="PS51898"/>
    </source>
</evidence>
<sequence>MDEGGIMSKKGYAKVKGSEGIYKQQNSGKYLAMKKIDSKQHQQSFDTIFEAKQWRKYFNGVSFISPSESEENNSNFSTLKEVWEVMQKHHFPTLATSTKDIWLRRYELLKSIEHLPMDKITPSKFTSWVNQYTEHFKNDEYQRERGQAGRCNLNNELNLFVTIFNWYKQSEQFEKEAILLTCPVKTKHRKLGFIKPVPDKKKQIDLQSAYLFFDYLSPMYRDLAMMQFYCAGRIGEICGIQWSNIDMKNRRMLIKHSSIFSSGDKTFLELKPFPKNKEARPVFITNEIMDILKRREVFKISGNDFVFHVEGSPLNYCTIQLNYREAQRKSGVTYTGTHILRHGMAKLARQVGGGLDAVLAMTGHKDLKLADHYSKSNEDDQKHFSEMVMEHIRKTMQKDDSFQASLENVVSLKNFKKVNNL</sequence>
<dbReference type="PANTHER" id="PTHR30349">
    <property type="entry name" value="PHAGE INTEGRASE-RELATED"/>
    <property type="match status" value="1"/>
</dbReference>
<feature type="domain" description="Tyr recombinase" evidence="4">
    <location>
        <begin position="199"/>
        <end position="389"/>
    </location>
</feature>
<dbReference type="InterPro" id="IPR011010">
    <property type="entry name" value="DNA_brk_join_enz"/>
</dbReference>
<proteinExistence type="inferred from homology"/>
<dbReference type="InterPro" id="IPR013762">
    <property type="entry name" value="Integrase-like_cat_sf"/>
</dbReference>
<evidence type="ECO:0000256" key="1">
    <source>
        <dbReference type="ARBA" id="ARBA00008857"/>
    </source>
</evidence>
<keyword evidence="3" id="KW-0233">DNA recombination</keyword>
<dbReference type="Pfam" id="PF00589">
    <property type="entry name" value="Phage_integrase"/>
    <property type="match status" value="1"/>
</dbReference>
<evidence type="ECO:0000256" key="3">
    <source>
        <dbReference type="ARBA" id="ARBA00023172"/>
    </source>
</evidence>
<dbReference type="GO" id="GO:0003677">
    <property type="term" value="F:DNA binding"/>
    <property type="evidence" value="ECO:0007669"/>
    <property type="project" value="UniProtKB-KW"/>
</dbReference>
<accession>A0A2K9NRC1</accession>
<dbReference type="KEGG" id="bsto:C0V70_05750"/>
<name>A0A2K9NRC1_BACTC</name>
<dbReference type="InterPro" id="IPR050090">
    <property type="entry name" value="Tyrosine_recombinase_XerCD"/>
</dbReference>
<dbReference type="EMBL" id="CP025704">
    <property type="protein sequence ID" value="AUN97625.1"/>
    <property type="molecule type" value="Genomic_DNA"/>
</dbReference>
<reference evidence="5 6" key="1">
    <citation type="submission" date="2018-01" db="EMBL/GenBank/DDBJ databases">
        <title>Complete genome sequence of Bacteriovorax stolpii DSM12778.</title>
        <authorList>
            <person name="Tang B."/>
            <person name="Chang J."/>
        </authorList>
    </citation>
    <scope>NUCLEOTIDE SEQUENCE [LARGE SCALE GENOMIC DNA]</scope>
    <source>
        <strain evidence="5 6">DSM 12778</strain>
    </source>
</reference>
<evidence type="ECO:0000313" key="5">
    <source>
        <dbReference type="EMBL" id="AUN97625.1"/>
    </source>
</evidence>
<organism evidence="5 6">
    <name type="scientific">Bacteriovorax stolpii</name>
    <name type="common">Bdellovibrio stolpii</name>
    <dbReference type="NCBI Taxonomy" id="960"/>
    <lineage>
        <taxon>Bacteria</taxon>
        <taxon>Pseudomonadati</taxon>
        <taxon>Bdellovibrionota</taxon>
        <taxon>Bacteriovoracia</taxon>
        <taxon>Bacteriovoracales</taxon>
        <taxon>Bacteriovoracaceae</taxon>
        <taxon>Bacteriovorax</taxon>
    </lineage>
</organism>
<dbReference type="Proteomes" id="UP000235584">
    <property type="component" value="Chromosome"/>
</dbReference>
<dbReference type="Gene3D" id="1.10.443.10">
    <property type="entry name" value="Intergrase catalytic core"/>
    <property type="match status" value="1"/>
</dbReference>
<dbReference type="GO" id="GO:0006310">
    <property type="term" value="P:DNA recombination"/>
    <property type="evidence" value="ECO:0007669"/>
    <property type="project" value="UniProtKB-KW"/>
</dbReference>
<dbReference type="PANTHER" id="PTHR30349:SF41">
    <property type="entry name" value="INTEGRASE_RECOMBINASE PROTEIN MJ0367-RELATED"/>
    <property type="match status" value="1"/>
</dbReference>
<evidence type="ECO:0000313" key="6">
    <source>
        <dbReference type="Proteomes" id="UP000235584"/>
    </source>
</evidence>
<evidence type="ECO:0000256" key="2">
    <source>
        <dbReference type="ARBA" id="ARBA00023125"/>
    </source>
</evidence>
<keyword evidence="6" id="KW-1185">Reference proteome</keyword>
<comment type="similarity">
    <text evidence="1">Belongs to the 'phage' integrase family.</text>
</comment>
<gene>
    <name evidence="5" type="ORF">C0V70_05750</name>
</gene>
<dbReference type="InterPro" id="IPR002104">
    <property type="entry name" value="Integrase_catalytic"/>
</dbReference>
<protein>
    <recommendedName>
        <fullName evidence="4">Tyr recombinase domain-containing protein</fullName>
    </recommendedName>
</protein>
<dbReference type="GO" id="GO:0015074">
    <property type="term" value="P:DNA integration"/>
    <property type="evidence" value="ECO:0007669"/>
    <property type="project" value="InterPro"/>
</dbReference>
<dbReference type="SUPFAM" id="SSF56349">
    <property type="entry name" value="DNA breaking-rejoining enzymes"/>
    <property type="match status" value="1"/>
</dbReference>